<dbReference type="AlphaFoldDB" id="A0A514BVZ2"/>
<evidence type="ECO:0000313" key="2">
    <source>
        <dbReference type="Proteomes" id="UP000317199"/>
    </source>
</evidence>
<gene>
    <name evidence="1" type="ORF">FKV23_16490</name>
</gene>
<sequence>MKQIQHGDDVGQIQLGSEDVEAAAVAGDVMVDFNVLTARKSGPDNLISCDFIDGKLATVTPAPVALHCALIEVRYDTKHKP</sequence>
<dbReference type="Proteomes" id="UP000317199">
    <property type="component" value="Chromosome"/>
</dbReference>
<keyword evidence="2" id="KW-1185">Reference proteome</keyword>
<protein>
    <submittedName>
        <fullName evidence="1">Uncharacterized protein</fullName>
    </submittedName>
</protein>
<proteinExistence type="predicted"/>
<name>A0A514BVZ2_9GAMM</name>
<evidence type="ECO:0000313" key="1">
    <source>
        <dbReference type="EMBL" id="QDH71512.1"/>
    </source>
</evidence>
<reference evidence="1 2" key="1">
    <citation type="submission" date="2019-06" db="EMBL/GenBank/DDBJ databases">
        <title>Lysobacter alkalisoli sp. nov. isolated from saline-alkali soil.</title>
        <authorList>
            <person name="Sun J.-Q."/>
            <person name="Xu L."/>
        </authorList>
    </citation>
    <scope>NUCLEOTIDE SEQUENCE [LARGE SCALE GENOMIC DNA]</scope>
    <source>
        <strain evidence="1 2">SJ-36</strain>
    </source>
</reference>
<accession>A0A514BVZ2</accession>
<organism evidence="1 2">
    <name type="scientific">Marilutibacter alkalisoli</name>
    <dbReference type="NCBI Taxonomy" id="2591633"/>
    <lineage>
        <taxon>Bacteria</taxon>
        <taxon>Pseudomonadati</taxon>
        <taxon>Pseudomonadota</taxon>
        <taxon>Gammaproteobacteria</taxon>
        <taxon>Lysobacterales</taxon>
        <taxon>Lysobacteraceae</taxon>
        <taxon>Marilutibacter</taxon>
    </lineage>
</organism>
<dbReference type="KEGG" id="lyj:FKV23_16490"/>
<dbReference type="RefSeq" id="WP_141624844.1">
    <property type="nucleotide sequence ID" value="NZ_CP041242.1"/>
</dbReference>
<dbReference type="EMBL" id="CP041242">
    <property type="protein sequence ID" value="QDH71512.1"/>
    <property type="molecule type" value="Genomic_DNA"/>
</dbReference>